<proteinExistence type="predicted"/>
<organism evidence="2 3">
    <name type="scientific">Meloidogyne hapla</name>
    <name type="common">Root-knot nematode worm</name>
    <dbReference type="NCBI Taxonomy" id="6305"/>
    <lineage>
        <taxon>Eukaryota</taxon>
        <taxon>Metazoa</taxon>
        <taxon>Ecdysozoa</taxon>
        <taxon>Nematoda</taxon>
        <taxon>Chromadorea</taxon>
        <taxon>Rhabditida</taxon>
        <taxon>Tylenchina</taxon>
        <taxon>Tylenchomorpha</taxon>
        <taxon>Tylenchoidea</taxon>
        <taxon>Meloidogynidae</taxon>
        <taxon>Meloidogyninae</taxon>
        <taxon>Meloidogyne</taxon>
    </lineage>
</organism>
<dbReference type="GO" id="GO:0004672">
    <property type="term" value="F:protein kinase activity"/>
    <property type="evidence" value="ECO:0007669"/>
    <property type="project" value="InterPro"/>
</dbReference>
<protein>
    <submittedName>
        <fullName evidence="3">Protein kinase domain-containing protein</fullName>
    </submittedName>
</protein>
<reference evidence="3" key="1">
    <citation type="submission" date="2016-11" db="UniProtKB">
        <authorList>
            <consortium name="WormBaseParasite"/>
        </authorList>
    </citation>
    <scope>IDENTIFICATION</scope>
</reference>
<dbReference type="PROSITE" id="PS50011">
    <property type="entry name" value="PROTEIN_KINASE_DOM"/>
    <property type="match status" value="1"/>
</dbReference>
<dbReference type="InterPro" id="IPR011009">
    <property type="entry name" value="Kinase-like_dom_sf"/>
</dbReference>
<dbReference type="WBParaSite" id="MhA1_Contig1007.frz3.gene8">
    <property type="protein sequence ID" value="MhA1_Contig1007.frz3.gene8"/>
    <property type="gene ID" value="MhA1_Contig1007.frz3.gene8"/>
</dbReference>
<evidence type="ECO:0000313" key="2">
    <source>
        <dbReference type="Proteomes" id="UP000095281"/>
    </source>
</evidence>
<accession>A0A1I8AXA2</accession>
<evidence type="ECO:0000259" key="1">
    <source>
        <dbReference type="PROSITE" id="PS50011"/>
    </source>
</evidence>
<dbReference type="InterPro" id="IPR000719">
    <property type="entry name" value="Prot_kinase_dom"/>
</dbReference>
<feature type="domain" description="Protein kinase" evidence="1">
    <location>
        <begin position="1"/>
        <end position="102"/>
    </location>
</feature>
<evidence type="ECO:0000313" key="3">
    <source>
        <dbReference type="WBParaSite" id="MhA1_Contig1007.frz3.gene8"/>
    </source>
</evidence>
<sequence length="102" mass="12026">MDIKASNFVIPFDHNLNYSLTSCKLIDFNFSIITNNEQEEVDELFGTNIYVPPEFLTTKIACMEENKNRPSINAIYDFLNEKCHGFKYERNIYPEITEWCID</sequence>
<dbReference type="Proteomes" id="UP000095281">
    <property type="component" value="Unplaced"/>
</dbReference>
<keyword evidence="2" id="KW-1185">Reference proteome</keyword>
<dbReference type="Gene3D" id="1.10.510.10">
    <property type="entry name" value="Transferase(Phosphotransferase) domain 1"/>
    <property type="match status" value="1"/>
</dbReference>
<dbReference type="SUPFAM" id="SSF56112">
    <property type="entry name" value="Protein kinase-like (PK-like)"/>
    <property type="match status" value="1"/>
</dbReference>
<name>A0A1I8AXA2_MELHA</name>
<dbReference type="GO" id="GO:0005524">
    <property type="term" value="F:ATP binding"/>
    <property type="evidence" value="ECO:0007669"/>
    <property type="project" value="InterPro"/>
</dbReference>
<dbReference type="AlphaFoldDB" id="A0A1I8AXA2"/>